<comment type="similarity">
    <text evidence="1 6">Belongs to the methyltransferase superfamily. RsmH family.</text>
</comment>
<dbReference type="EC" id="2.1.1.199" evidence="6"/>
<dbReference type="HAMAP" id="MF_01007">
    <property type="entry name" value="16SrRNA_methyltr_H"/>
    <property type="match status" value="1"/>
</dbReference>
<keyword evidence="4 6" id="KW-0808">Transferase</keyword>
<dbReference type="Proteomes" id="UP000279470">
    <property type="component" value="Unassembled WGS sequence"/>
</dbReference>
<comment type="caution">
    <text evidence="7">The sequence shown here is derived from an EMBL/GenBank/DDBJ whole genome shotgun (WGS) entry which is preliminary data.</text>
</comment>
<evidence type="ECO:0000256" key="6">
    <source>
        <dbReference type="HAMAP-Rule" id="MF_01007"/>
    </source>
</evidence>
<dbReference type="SUPFAM" id="SSF53335">
    <property type="entry name" value="S-adenosyl-L-methionine-dependent methyltransferases"/>
    <property type="match status" value="1"/>
</dbReference>
<gene>
    <name evidence="6 7" type="primary">rsmH</name>
    <name evidence="7" type="ORF">EIC27_04305</name>
</gene>
<keyword evidence="5 6" id="KW-0949">S-adenosyl-L-methionine</keyword>
<sequence length="294" mass="33425">MKHQHHTPVLLNEVIEALNPSSGKTYIDATFGAGGYSKAILDKASCNVIGIDCDQITTNYANKLKTTYQDKFTFINDNFINIDSVLNNLNISKIDGIVFDLGVSSMQLDNKDRGFSFNGDAPLDMRMDNKISLTAKKLVNTLYQEELANLIYNFGGEKKSRLIAKNIINYRQKQKIESTSQLVEAIGLTRYNDKIHFATRTFQALRISVNNELENLKNTLKKLPNFLKNGGIISVVTFHSLEDKIVKDFFKTMSLQNNFERINKKVIIPKYAEIRSNPRARSAKLRSLRKIHEI</sequence>
<feature type="binding site" evidence="6">
    <location>
        <position position="79"/>
    </location>
    <ligand>
        <name>S-adenosyl-L-methionine</name>
        <dbReference type="ChEBI" id="CHEBI:59789"/>
    </ligand>
</feature>
<dbReference type="PANTHER" id="PTHR11265">
    <property type="entry name" value="S-ADENOSYL-METHYLTRANSFERASE MRAW"/>
    <property type="match status" value="1"/>
</dbReference>
<name>A0A3R9Y7Y2_9RICK</name>
<keyword evidence="8" id="KW-1185">Reference proteome</keyword>
<dbReference type="Gene3D" id="1.10.150.170">
    <property type="entry name" value="Putative methyltransferase TM0872, insert domain"/>
    <property type="match status" value="1"/>
</dbReference>
<comment type="catalytic activity">
    <reaction evidence="6">
        <text>cytidine(1402) in 16S rRNA + S-adenosyl-L-methionine = N(4)-methylcytidine(1402) in 16S rRNA + S-adenosyl-L-homocysteine + H(+)</text>
        <dbReference type="Rhea" id="RHEA:42928"/>
        <dbReference type="Rhea" id="RHEA-COMP:10286"/>
        <dbReference type="Rhea" id="RHEA-COMP:10287"/>
        <dbReference type="ChEBI" id="CHEBI:15378"/>
        <dbReference type="ChEBI" id="CHEBI:57856"/>
        <dbReference type="ChEBI" id="CHEBI:59789"/>
        <dbReference type="ChEBI" id="CHEBI:74506"/>
        <dbReference type="ChEBI" id="CHEBI:82748"/>
        <dbReference type="EC" id="2.1.1.199"/>
    </reaction>
</comment>
<evidence type="ECO:0000313" key="7">
    <source>
        <dbReference type="EMBL" id="RST65291.1"/>
    </source>
</evidence>
<comment type="function">
    <text evidence="6">Specifically methylates the N4 position of cytidine in position 1402 (C1402) of 16S rRNA.</text>
</comment>
<feature type="binding site" evidence="6">
    <location>
        <position position="52"/>
    </location>
    <ligand>
        <name>S-adenosyl-L-methionine</name>
        <dbReference type="ChEBI" id="CHEBI:59789"/>
    </ligand>
</feature>
<evidence type="ECO:0000256" key="4">
    <source>
        <dbReference type="ARBA" id="ARBA00022679"/>
    </source>
</evidence>
<evidence type="ECO:0000313" key="8">
    <source>
        <dbReference type="Proteomes" id="UP000279470"/>
    </source>
</evidence>
<dbReference type="PANTHER" id="PTHR11265:SF0">
    <property type="entry name" value="12S RRNA N4-METHYLCYTIDINE METHYLTRANSFERASE"/>
    <property type="match status" value="1"/>
</dbReference>
<dbReference type="GO" id="GO:0071424">
    <property type="term" value="F:rRNA (cytosine-N4-)-methyltransferase activity"/>
    <property type="evidence" value="ECO:0007669"/>
    <property type="project" value="UniProtKB-UniRule"/>
</dbReference>
<dbReference type="Pfam" id="PF01795">
    <property type="entry name" value="Methyltransf_5"/>
    <property type="match status" value="1"/>
</dbReference>
<dbReference type="InterPro" id="IPR023397">
    <property type="entry name" value="SAM-dep_MeTrfase_MraW_recog"/>
</dbReference>
<reference evidence="8" key="1">
    <citation type="submission" date="2018-11" db="EMBL/GenBank/DDBJ databases">
        <title>Phylogenetic, genomic, and biogeographic characterization of a novel and ubiquitous marine invertebrate-associated Rickettsiales parasite, Candidatus Marinoinvertebrata rohwerii, gen. nov., sp. nov.</title>
        <authorList>
            <person name="Klinges J.G."/>
            <person name="Rosales S.M."/>
            <person name="Mcminds R."/>
            <person name="Shaver E.C."/>
            <person name="Shantz A."/>
            <person name="Peters E.C."/>
            <person name="Burkepile D.E."/>
            <person name="Silliman B.R."/>
            <person name="Vega Thurber R.L."/>
        </authorList>
    </citation>
    <scope>NUCLEOTIDE SEQUENCE [LARGE SCALE GENOMIC DNA]</scope>
    <source>
        <strain evidence="8">a_cerv_44</strain>
    </source>
</reference>
<dbReference type="GO" id="GO:0070475">
    <property type="term" value="P:rRNA base methylation"/>
    <property type="evidence" value="ECO:0007669"/>
    <property type="project" value="UniProtKB-UniRule"/>
</dbReference>
<accession>A0A3R9Y7Y2</accession>
<dbReference type="InterPro" id="IPR002903">
    <property type="entry name" value="RsmH"/>
</dbReference>
<keyword evidence="2 6" id="KW-0698">rRNA processing</keyword>
<dbReference type="GO" id="GO:0005737">
    <property type="term" value="C:cytoplasm"/>
    <property type="evidence" value="ECO:0007669"/>
    <property type="project" value="UniProtKB-SubCell"/>
</dbReference>
<keyword evidence="6" id="KW-0963">Cytoplasm</keyword>
<protein>
    <recommendedName>
        <fullName evidence="6">Ribosomal RNA small subunit methyltransferase H</fullName>
        <ecNumber evidence="6">2.1.1.199</ecNumber>
    </recommendedName>
    <alternativeName>
        <fullName evidence="6">16S rRNA m(4)C1402 methyltransferase</fullName>
    </alternativeName>
    <alternativeName>
        <fullName evidence="6">rRNA (cytosine-N(4)-)-methyltransferase RsmH</fullName>
    </alternativeName>
</protein>
<evidence type="ECO:0000256" key="2">
    <source>
        <dbReference type="ARBA" id="ARBA00022552"/>
    </source>
</evidence>
<comment type="subcellular location">
    <subcellularLocation>
        <location evidence="6">Cytoplasm</location>
    </subcellularLocation>
</comment>
<dbReference type="RefSeq" id="WP_126044897.1">
    <property type="nucleotide sequence ID" value="NZ_RXFM01000054.1"/>
</dbReference>
<proteinExistence type="inferred from homology"/>
<evidence type="ECO:0000256" key="3">
    <source>
        <dbReference type="ARBA" id="ARBA00022603"/>
    </source>
</evidence>
<keyword evidence="3 6" id="KW-0489">Methyltransferase</keyword>
<dbReference type="AlphaFoldDB" id="A0A3R9Y7Y2"/>
<dbReference type="InterPro" id="IPR029063">
    <property type="entry name" value="SAM-dependent_MTases_sf"/>
</dbReference>
<dbReference type="EMBL" id="RXFM01000054">
    <property type="protein sequence ID" value="RST65291.1"/>
    <property type="molecule type" value="Genomic_DNA"/>
</dbReference>
<organism evidence="7 8">
    <name type="scientific">Candidatus Aquarickettsia rohweri</name>
    <dbReference type="NCBI Taxonomy" id="2602574"/>
    <lineage>
        <taxon>Bacteria</taxon>
        <taxon>Pseudomonadati</taxon>
        <taxon>Pseudomonadota</taxon>
        <taxon>Alphaproteobacteria</taxon>
        <taxon>Rickettsiales</taxon>
        <taxon>Candidatus Midichloriaceae</taxon>
        <taxon>Candidatus Aquarickettsia</taxon>
    </lineage>
</organism>
<evidence type="ECO:0000256" key="5">
    <source>
        <dbReference type="ARBA" id="ARBA00022691"/>
    </source>
</evidence>
<dbReference type="Gene3D" id="3.40.50.150">
    <property type="entry name" value="Vaccinia Virus protein VP39"/>
    <property type="match status" value="1"/>
</dbReference>
<feature type="binding site" evidence="6">
    <location>
        <position position="107"/>
    </location>
    <ligand>
        <name>S-adenosyl-L-methionine</name>
        <dbReference type="ChEBI" id="CHEBI:59789"/>
    </ligand>
</feature>
<dbReference type="PIRSF" id="PIRSF004486">
    <property type="entry name" value="MraW"/>
    <property type="match status" value="1"/>
</dbReference>
<evidence type="ECO:0000256" key="1">
    <source>
        <dbReference type="ARBA" id="ARBA00010396"/>
    </source>
</evidence>
<feature type="binding site" evidence="6">
    <location>
        <begin position="34"/>
        <end position="36"/>
    </location>
    <ligand>
        <name>S-adenosyl-L-methionine</name>
        <dbReference type="ChEBI" id="CHEBI:59789"/>
    </ligand>
</feature>
<dbReference type="OrthoDB" id="9806637at2"/>
<feature type="binding site" evidence="6">
    <location>
        <position position="100"/>
    </location>
    <ligand>
        <name>S-adenosyl-L-methionine</name>
        <dbReference type="ChEBI" id="CHEBI:59789"/>
    </ligand>
</feature>
<dbReference type="NCBIfam" id="TIGR00006">
    <property type="entry name" value="16S rRNA (cytosine(1402)-N(4))-methyltransferase RsmH"/>
    <property type="match status" value="1"/>
</dbReference>
<dbReference type="SUPFAM" id="SSF81799">
    <property type="entry name" value="Putative methyltransferase TM0872, insert domain"/>
    <property type="match status" value="1"/>
</dbReference>